<dbReference type="AlphaFoldDB" id="A0AAP9KWJ8"/>
<evidence type="ECO:0000313" key="2">
    <source>
        <dbReference type="Proteomes" id="UP000423274"/>
    </source>
</evidence>
<organism evidence="1 2">
    <name type="scientific">Lacticaseibacillus paracasei subsp. paracasei</name>
    <dbReference type="NCBI Taxonomy" id="47714"/>
    <lineage>
        <taxon>Bacteria</taxon>
        <taxon>Bacillati</taxon>
        <taxon>Bacillota</taxon>
        <taxon>Bacilli</taxon>
        <taxon>Lactobacillales</taxon>
        <taxon>Lactobacillaceae</taxon>
        <taxon>Lacticaseibacillus</taxon>
    </lineage>
</organism>
<dbReference type="EMBL" id="CP022954">
    <property type="protein sequence ID" value="QGV19367.1"/>
    <property type="molecule type" value="Genomic_DNA"/>
</dbReference>
<proteinExistence type="predicted"/>
<protein>
    <submittedName>
        <fullName evidence="1">Uncharacterized protein</fullName>
    </submittedName>
</protein>
<sequence length="41" mass="4752">MVKIQPSYSSQFAYGFLTGLSHAHKNVYHLLWWQTLAQQAT</sequence>
<evidence type="ECO:0000313" key="1">
    <source>
        <dbReference type="EMBL" id="QGV19367.1"/>
    </source>
</evidence>
<dbReference type="Proteomes" id="UP000423274">
    <property type="component" value="Chromosome"/>
</dbReference>
<reference evidence="1 2" key="1">
    <citation type="submission" date="2017-08" db="EMBL/GenBank/DDBJ databases">
        <title>Genome sequence, comparative genomics and functional analysis of the highly adhesive Lactobacillus paracasei Kobulty strain.</title>
        <authorList>
            <person name="Koryszewska-Baginska A."/>
            <person name="Grynberg M."/>
            <person name="Aleksandrzak-Piekarczyk T."/>
        </authorList>
    </citation>
    <scope>NUCLEOTIDE SEQUENCE [LARGE SCALE GENOMIC DNA]</scope>
    <source>
        <strain evidence="1 2">IBB3423</strain>
    </source>
</reference>
<gene>
    <name evidence="1" type="ORF">LCAKO_2878</name>
</gene>
<name>A0AAP9KWJ8_LACPA</name>
<accession>A0AAP9KWJ8</accession>